<dbReference type="InterPro" id="IPR058031">
    <property type="entry name" value="AAA_lid_NorR"/>
</dbReference>
<dbReference type="InterPro" id="IPR003593">
    <property type="entry name" value="AAA+_ATPase"/>
</dbReference>
<dbReference type="SUPFAM" id="SSF46689">
    <property type="entry name" value="Homeodomain-like"/>
    <property type="match status" value="1"/>
</dbReference>
<dbReference type="RefSeq" id="WP_168719410.1">
    <property type="nucleotide sequence ID" value="NZ_CP042909.1"/>
</dbReference>
<dbReference type="InterPro" id="IPR002197">
    <property type="entry name" value="HTH_Fis"/>
</dbReference>
<evidence type="ECO:0000256" key="5">
    <source>
        <dbReference type="ARBA" id="ARBA00023163"/>
    </source>
</evidence>
<dbReference type="KEGG" id="tmai:FVE67_04280"/>
<keyword evidence="1" id="KW-0547">Nucleotide-binding</keyword>
<dbReference type="PANTHER" id="PTHR32071:SF57">
    <property type="entry name" value="C4-DICARBOXYLATE TRANSPORT TRANSCRIPTIONAL REGULATORY PROTEIN DCTD"/>
    <property type="match status" value="1"/>
</dbReference>
<evidence type="ECO:0000256" key="4">
    <source>
        <dbReference type="ARBA" id="ARBA00023125"/>
    </source>
</evidence>
<feature type="domain" description="Sigma-54 factor interaction" evidence="6">
    <location>
        <begin position="197"/>
        <end position="425"/>
    </location>
</feature>
<evidence type="ECO:0000313" key="8">
    <source>
        <dbReference type="Proteomes" id="UP000501253"/>
    </source>
</evidence>
<proteinExistence type="predicted"/>
<dbReference type="PRINTS" id="PR01590">
    <property type="entry name" value="HTHFIS"/>
</dbReference>
<dbReference type="PROSITE" id="PS00688">
    <property type="entry name" value="SIGMA54_INTERACT_3"/>
    <property type="match status" value="1"/>
</dbReference>
<dbReference type="PANTHER" id="PTHR32071">
    <property type="entry name" value="TRANSCRIPTIONAL REGULATORY PROTEIN"/>
    <property type="match status" value="1"/>
</dbReference>
<keyword evidence="8" id="KW-1185">Reference proteome</keyword>
<dbReference type="PROSITE" id="PS00676">
    <property type="entry name" value="SIGMA54_INTERACT_2"/>
    <property type="match status" value="1"/>
</dbReference>
<dbReference type="Gene3D" id="1.10.10.60">
    <property type="entry name" value="Homeodomain-like"/>
    <property type="match status" value="1"/>
</dbReference>
<dbReference type="EMBL" id="CP042909">
    <property type="protein sequence ID" value="QJA06060.1"/>
    <property type="molecule type" value="Genomic_DNA"/>
</dbReference>
<protein>
    <submittedName>
        <fullName evidence="7">GAF domain-containing protein</fullName>
    </submittedName>
</protein>
<dbReference type="Pfam" id="PF01590">
    <property type="entry name" value="GAF"/>
    <property type="match status" value="1"/>
</dbReference>
<dbReference type="InterPro" id="IPR009057">
    <property type="entry name" value="Homeodomain-like_sf"/>
</dbReference>
<dbReference type="FunFam" id="3.40.50.300:FF:000006">
    <property type="entry name" value="DNA-binding transcriptional regulator NtrC"/>
    <property type="match status" value="1"/>
</dbReference>
<gene>
    <name evidence="7" type="ORF">FVE67_04280</name>
</gene>
<evidence type="ECO:0000256" key="1">
    <source>
        <dbReference type="ARBA" id="ARBA00022741"/>
    </source>
</evidence>
<dbReference type="InterPro" id="IPR029016">
    <property type="entry name" value="GAF-like_dom_sf"/>
</dbReference>
<dbReference type="InterPro" id="IPR002078">
    <property type="entry name" value="Sigma_54_int"/>
</dbReference>
<dbReference type="SUPFAM" id="SSF52540">
    <property type="entry name" value="P-loop containing nucleoside triphosphate hydrolases"/>
    <property type="match status" value="1"/>
</dbReference>
<dbReference type="Pfam" id="PF00158">
    <property type="entry name" value="Sigma54_activat"/>
    <property type="match status" value="1"/>
</dbReference>
<evidence type="ECO:0000256" key="3">
    <source>
        <dbReference type="ARBA" id="ARBA00023015"/>
    </source>
</evidence>
<dbReference type="SMART" id="SM00065">
    <property type="entry name" value="GAF"/>
    <property type="match status" value="1"/>
</dbReference>
<dbReference type="InterPro" id="IPR025943">
    <property type="entry name" value="Sigma_54_int_dom_ATP-bd_2"/>
</dbReference>
<dbReference type="GO" id="GO:0005524">
    <property type="term" value="F:ATP binding"/>
    <property type="evidence" value="ECO:0007669"/>
    <property type="project" value="UniProtKB-KW"/>
</dbReference>
<evidence type="ECO:0000313" key="7">
    <source>
        <dbReference type="EMBL" id="QJA06060.1"/>
    </source>
</evidence>
<dbReference type="Gene3D" id="1.10.8.60">
    <property type="match status" value="1"/>
</dbReference>
<reference evidence="7 8" key="1">
    <citation type="submission" date="2019-08" db="EMBL/GenBank/DDBJ databases">
        <title>Complete genome sequence of Thermosulfurimonas marina SU872T, an anaerobic thermophilic chemolithoautotrophic bacterium isolated from a shallow marine hydrothermal vent.</title>
        <authorList>
            <person name="Allioux M."/>
            <person name="Jebbar M."/>
            <person name="Slobodkina G."/>
            <person name="Slobodkin A."/>
            <person name="Moalic Y."/>
            <person name="Frolova A."/>
            <person name="Shao Z."/>
            <person name="Alain K."/>
        </authorList>
    </citation>
    <scope>NUCLEOTIDE SEQUENCE [LARGE SCALE GENOMIC DNA]</scope>
    <source>
        <strain evidence="7 8">SU872</strain>
    </source>
</reference>
<dbReference type="Gene3D" id="3.30.450.40">
    <property type="match status" value="1"/>
</dbReference>
<dbReference type="InterPro" id="IPR025944">
    <property type="entry name" value="Sigma_54_int_dom_CS"/>
</dbReference>
<evidence type="ECO:0000259" key="6">
    <source>
        <dbReference type="PROSITE" id="PS50045"/>
    </source>
</evidence>
<sequence length="518" mass="59140">MKNLEALKLEVLYATHELIGQALELEKTLRRILRILAEKLDMKRASIVLWDEASGHLKIKASYGLSPEEEAQGIYEIGEGVTGRVFATGEPCIVSDVSQEPLFLNRTGARRLTKEVISFIAVPIRAEHETLGVLWVDRLFSYQVAFEEDVKFLEVMAFLIAQFVKLKRSVEARETHLREENLALRDELKARFSEFMYGSRSPKMKEVLSLVKQVAPARATVLLLGESGTGKTLTARLIHELSPRRGKPFVKVNCAALPENLLEAELFGYERGAFTGADRSKPGRLELADGGTVFLDEIGELPLPLQGKLLRFIQEREFERLGSTRTRRVDVRIIAATNRDLEKLVREGAFREDLFYRLNVFPIYIPPLRERREDIPGLVKFLLHRMEKTHGRGLILSPGALRKLVEYPWPGNVRELENVLERLFIVAEENLVPEALVSQLLSLEENLKNGGKRRNLTTEVFLKEPSADEILEALRRNNFVIARAARELGLTFRQLRYRIKKLALENHFPIRRGRPPLK</sequence>
<dbReference type="Pfam" id="PF02954">
    <property type="entry name" value="HTH_8"/>
    <property type="match status" value="1"/>
</dbReference>
<dbReference type="PROSITE" id="PS50045">
    <property type="entry name" value="SIGMA54_INTERACT_4"/>
    <property type="match status" value="1"/>
</dbReference>
<keyword evidence="5" id="KW-0804">Transcription</keyword>
<name>A0A6H1WSB3_9BACT</name>
<accession>A0A6H1WSB3</accession>
<keyword evidence="4" id="KW-0238">DNA-binding</keyword>
<organism evidence="7 8">
    <name type="scientific">Thermosulfurimonas marina</name>
    <dbReference type="NCBI Taxonomy" id="2047767"/>
    <lineage>
        <taxon>Bacteria</taxon>
        <taxon>Pseudomonadati</taxon>
        <taxon>Thermodesulfobacteriota</taxon>
        <taxon>Thermodesulfobacteria</taxon>
        <taxon>Thermodesulfobacteriales</taxon>
        <taxon>Thermodesulfobacteriaceae</taxon>
        <taxon>Thermosulfurimonas</taxon>
    </lineage>
</organism>
<keyword evidence="3" id="KW-0805">Transcription regulation</keyword>
<dbReference type="Gene3D" id="3.40.50.300">
    <property type="entry name" value="P-loop containing nucleotide triphosphate hydrolases"/>
    <property type="match status" value="1"/>
</dbReference>
<dbReference type="SMART" id="SM00382">
    <property type="entry name" value="AAA"/>
    <property type="match status" value="1"/>
</dbReference>
<dbReference type="SUPFAM" id="SSF55781">
    <property type="entry name" value="GAF domain-like"/>
    <property type="match status" value="1"/>
</dbReference>
<dbReference type="GO" id="GO:0006355">
    <property type="term" value="P:regulation of DNA-templated transcription"/>
    <property type="evidence" value="ECO:0007669"/>
    <property type="project" value="InterPro"/>
</dbReference>
<dbReference type="GO" id="GO:0043565">
    <property type="term" value="F:sequence-specific DNA binding"/>
    <property type="evidence" value="ECO:0007669"/>
    <property type="project" value="InterPro"/>
</dbReference>
<dbReference type="InterPro" id="IPR027417">
    <property type="entry name" value="P-loop_NTPase"/>
</dbReference>
<dbReference type="Pfam" id="PF25601">
    <property type="entry name" value="AAA_lid_14"/>
    <property type="match status" value="1"/>
</dbReference>
<dbReference type="AlphaFoldDB" id="A0A6H1WSB3"/>
<evidence type="ECO:0000256" key="2">
    <source>
        <dbReference type="ARBA" id="ARBA00022840"/>
    </source>
</evidence>
<dbReference type="Proteomes" id="UP000501253">
    <property type="component" value="Chromosome"/>
</dbReference>
<dbReference type="CDD" id="cd00009">
    <property type="entry name" value="AAA"/>
    <property type="match status" value="1"/>
</dbReference>
<dbReference type="InterPro" id="IPR003018">
    <property type="entry name" value="GAF"/>
</dbReference>
<keyword evidence="2" id="KW-0067">ATP-binding</keyword>